<comment type="caution">
    <text evidence="2">The sequence shown here is derived from an EMBL/GenBank/DDBJ whole genome shotgun (WGS) entry which is preliminary data.</text>
</comment>
<dbReference type="EMBL" id="MFGX01000047">
    <property type="protein sequence ID" value="OGF55849.1"/>
    <property type="molecule type" value="Genomic_DNA"/>
</dbReference>
<sequence>MGKNRHTGSSFDEFLEEEDLRAEAEQIATKRVVAWQIEKFMEEKNLSKTDMAKVMKTSRAALNRLLDPENGSVTLHTLERAAAAVGKRLHIELVDVVSQK</sequence>
<evidence type="ECO:0000313" key="3">
    <source>
        <dbReference type="Proteomes" id="UP000179157"/>
    </source>
</evidence>
<gene>
    <name evidence="2" type="ORF">A2Z21_00625</name>
</gene>
<protein>
    <submittedName>
        <fullName evidence="2">Fis family transcriptional regulator</fullName>
    </submittedName>
</protein>
<evidence type="ECO:0000313" key="2">
    <source>
        <dbReference type="EMBL" id="OGF55849.1"/>
    </source>
</evidence>
<dbReference type="Pfam" id="PF13744">
    <property type="entry name" value="HTH_37"/>
    <property type="match status" value="1"/>
</dbReference>
<dbReference type="InterPro" id="IPR039554">
    <property type="entry name" value="HigA2-like_HTH"/>
</dbReference>
<evidence type="ECO:0000259" key="1">
    <source>
        <dbReference type="Pfam" id="PF13744"/>
    </source>
</evidence>
<dbReference type="GO" id="GO:0003677">
    <property type="term" value="F:DNA binding"/>
    <property type="evidence" value="ECO:0007669"/>
    <property type="project" value="InterPro"/>
</dbReference>
<dbReference type="SUPFAM" id="SSF47413">
    <property type="entry name" value="lambda repressor-like DNA-binding domains"/>
    <property type="match status" value="1"/>
</dbReference>
<feature type="domain" description="HigA2-like helix-turn-helix" evidence="1">
    <location>
        <begin position="22"/>
        <end position="92"/>
    </location>
</feature>
<dbReference type="InterPro" id="IPR010982">
    <property type="entry name" value="Lambda_DNA-bd_dom_sf"/>
</dbReference>
<name>A0A1F5UXE6_FRAXR</name>
<reference evidence="2 3" key="1">
    <citation type="journal article" date="2016" name="Nat. Commun.">
        <title>Thousands of microbial genomes shed light on interconnected biogeochemical processes in an aquifer system.</title>
        <authorList>
            <person name="Anantharaman K."/>
            <person name="Brown C.T."/>
            <person name="Hug L.A."/>
            <person name="Sharon I."/>
            <person name="Castelle C.J."/>
            <person name="Probst A.J."/>
            <person name="Thomas B.C."/>
            <person name="Singh A."/>
            <person name="Wilkins M.J."/>
            <person name="Karaoz U."/>
            <person name="Brodie E.L."/>
            <person name="Williams K.H."/>
            <person name="Hubbard S.S."/>
            <person name="Banfield J.F."/>
        </authorList>
    </citation>
    <scope>NUCLEOTIDE SEQUENCE [LARGE SCALE GENOMIC DNA]</scope>
    <source>
        <strain evidence="3">RBG_16_55_9</strain>
    </source>
</reference>
<dbReference type="Proteomes" id="UP000179157">
    <property type="component" value="Unassembled WGS sequence"/>
</dbReference>
<accession>A0A1F5UXE6</accession>
<dbReference type="AlphaFoldDB" id="A0A1F5UXE6"/>
<dbReference type="STRING" id="1817864.A2Z21_00625"/>
<proteinExistence type="predicted"/>
<dbReference type="Gene3D" id="1.10.260.40">
    <property type="entry name" value="lambda repressor-like DNA-binding domains"/>
    <property type="match status" value="1"/>
</dbReference>
<organism evidence="2 3">
    <name type="scientific">Fraserbacteria sp. (strain RBG_16_55_9)</name>
    <dbReference type="NCBI Taxonomy" id="1817864"/>
    <lineage>
        <taxon>Bacteria</taxon>
        <taxon>Candidatus Fraseribacteriota</taxon>
    </lineage>
</organism>